<evidence type="ECO:0000256" key="11">
    <source>
        <dbReference type="ARBA" id="ARBA00022982"/>
    </source>
</evidence>
<organism evidence="21">
    <name type="scientific">Scotomedes sp</name>
    <dbReference type="NCBI Taxonomy" id="2931908"/>
    <lineage>
        <taxon>Eukaryota</taxon>
        <taxon>Metazoa</taxon>
        <taxon>Ecdysozoa</taxon>
        <taxon>Arthropoda</taxon>
        <taxon>Hexapoda</taxon>
        <taxon>Insecta</taxon>
        <taxon>Pterygota</taxon>
        <taxon>Neoptera</taxon>
        <taxon>Paraneoptera</taxon>
        <taxon>Hemiptera</taxon>
        <taxon>Heteroptera</taxon>
        <taxon>Panheteroptera</taxon>
        <taxon>Cimicomorpha</taxon>
        <taxon>Velocipedidae</taxon>
        <taxon>Scotomedes</taxon>
    </lineage>
</organism>
<feature type="chain" id="PRO_5035834964" description="NADH-ubiquinone oxidoreductase chain 2" evidence="19">
    <location>
        <begin position="26"/>
        <end position="334"/>
    </location>
</feature>
<evidence type="ECO:0000256" key="6">
    <source>
        <dbReference type="ARBA" id="ARBA00022448"/>
    </source>
</evidence>
<comment type="function">
    <text evidence="18">Core subunit of the mitochondrial membrane respiratory chain NADH dehydrogenase (Complex I) which catalyzes electron transfer from NADH through the respiratory chain, using ubiquinone as an electron acceptor. Essential for the catalytic activity and assembly of complex I.</text>
</comment>
<gene>
    <name evidence="21" type="primary">ND2</name>
</gene>
<evidence type="ECO:0000256" key="14">
    <source>
        <dbReference type="ARBA" id="ARBA00023075"/>
    </source>
</evidence>
<evidence type="ECO:0000256" key="5">
    <source>
        <dbReference type="ARBA" id="ARBA00021008"/>
    </source>
</evidence>
<feature type="transmembrane region" description="Helical" evidence="18">
    <location>
        <begin position="197"/>
        <end position="216"/>
    </location>
</feature>
<evidence type="ECO:0000256" key="3">
    <source>
        <dbReference type="ARBA" id="ARBA00007012"/>
    </source>
</evidence>
<feature type="transmembrane region" description="Helical" evidence="18">
    <location>
        <begin position="134"/>
        <end position="162"/>
    </location>
</feature>
<keyword evidence="19" id="KW-0732">Signal</keyword>
<keyword evidence="13 18" id="KW-0520">NAD</keyword>
<dbReference type="Pfam" id="PF00361">
    <property type="entry name" value="Proton_antipo_M"/>
    <property type="match status" value="1"/>
</dbReference>
<feature type="signal peptide" evidence="19">
    <location>
        <begin position="1"/>
        <end position="25"/>
    </location>
</feature>
<evidence type="ECO:0000256" key="13">
    <source>
        <dbReference type="ARBA" id="ARBA00023027"/>
    </source>
</evidence>
<keyword evidence="9 18" id="KW-0999">Mitochondrion inner membrane</keyword>
<evidence type="ECO:0000256" key="8">
    <source>
        <dbReference type="ARBA" id="ARBA00022692"/>
    </source>
</evidence>
<feature type="transmembrane region" description="Helical" evidence="18">
    <location>
        <begin position="57"/>
        <end position="79"/>
    </location>
</feature>
<sequence length="334" mass="38978">MFKYSSSMLFMLMLVLSSILTMSSSNWLSMWMGLEMNLIAFIPILSKIKSNSSSESMMMYFLIQSMGSTLILFSILINSTSIMSHNITDMFTMYLIMLSMLMKLGAPPFHSWFVNMNNKLNWTNSLLLMTWQKVAPLTIMSFIMSSINFNSMFILLAVMIGAIGGINQTSIRKIMAYSSINHMGWMMAAMKMNNNMWMLYLIMYSIILFMAVNMFMQNSIFYINQLFINSNKYPEKLMYIINFMSMGGLPPFMGFLPKWMVIQLLIELNLYLLSTIMVLFSLLTLFYYLRMMSSIMLINFSCNKMNLKYTNTNFNYLMMIIINLTLPMTYMFHL</sequence>
<dbReference type="GO" id="GO:0005743">
    <property type="term" value="C:mitochondrial inner membrane"/>
    <property type="evidence" value="ECO:0007669"/>
    <property type="project" value="UniProtKB-SubCell"/>
</dbReference>
<evidence type="ECO:0000256" key="10">
    <source>
        <dbReference type="ARBA" id="ARBA00022967"/>
    </source>
</evidence>
<keyword evidence="6" id="KW-0813">Transport</keyword>
<dbReference type="InterPro" id="IPR050175">
    <property type="entry name" value="Complex_I_Subunit_2"/>
</dbReference>
<keyword evidence="14 18" id="KW-0830">Ubiquinone</keyword>
<dbReference type="EC" id="7.1.1.2" evidence="4 18"/>
<evidence type="ECO:0000256" key="15">
    <source>
        <dbReference type="ARBA" id="ARBA00023128"/>
    </source>
</evidence>
<evidence type="ECO:0000313" key="21">
    <source>
        <dbReference type="EMBL" id="UPI55416.1"/>
    </source>
</evidence>
<feature type="transmembrane region" description="Helical" evidence="18">
    <location>
        <begin position="314"/>
        <end position="332"/>
    </location>
</feature>
<proteinExistence type="inferred from homology"/>
<comment type="catalytic activity">
    <reaction evidence="17 18">
        <text>a ubiquinone + NADH + 5 H(+)(in) = a ubiquinol + NAD(+) + 4 H(+)(out)</text>
        <dbReference type="Rhea" id="RHEA:29091"/>
        <dbReference type="Rhea" id="RHEA-COMP:9565"/>
        <dbReference type="Rhea" id="RHEA-COMP:9566"/>
        <dbReference type="ChEBI" id="CHEBI:15378"/>
        <dbReference type="ChEBI" id="CHEBI:16389"/>
        <dbReference type="ChEBI" id="CHEBI:17976"/>
        <dbReference type="ChEBI" id="CHEBI:57540"/>
        <dbReference type="ChEBI" id="CHEBI:57945"/>
        <dbReference type="EC" id="7.1.1.2"/>
    </reaction>
</comment>
<dbReference type="PRINTS" id="PR01436">
    <property type="entry name" value="NADHDHGNASE2"/>
</dbReference>
<dbReference type="AlphaFoldDB" id="A0A8T9W2G2"/>
<geneLocation type="mitochondrion" evidence="21"/>
<reference evidence="21" key="1">
    <citation type="journal article" date="2022" name="Cladistics">
        <title>Diversification of the phytophagous lineages of true bugs (Insecta: Hemiptera: Heteroptera) shortly after that of the flowering plants.</title>
        <authorList>
            <person name="Ye F."/>
            <person name="Kment P."/>
            <person name="Redei D."/>
            <person name="Luo J.Y."/>
            <person name="Wang Y.H."/>
            <person name="Kuechler S.M."/>
            <person name="Zhang W.W."/>
            <person name="Chen P.P."/>
            <person name="Wu H.Y."/>
            <person name="Wu Y.Z."/>
            <person name="Sun X.Y."/>
            <person name="Ding L."/>
            <person name="Wang Y.R."/>
            <person name="Xie Q."/>
        </authorList>
    </citation>
    <scope>NUCLEOTIDE SEQUENCE</scope>
</reference>
<keyword evidence="16 18" id="KW-0472">Membrane</keyword>
<dbReference type="InterPro" id="IPR001750">
    <property type="entry name" value="ND/Mrp_TM"/>
</dbReference>
<keyword evidence="8 18" id="KW-0812">Transmembrane</keyword>
<name>A0A8T9W2G2_9HEMI</name>
<evidence type="ECO:0000256" key="12">
    <source>
        <dbReference type="ARBA" id="ARBA00022989"/>
    </source>
</evidence>
<keyword evidence="11 18" id="KW-0249">Electron transport</keyword>
<evidence type="ECO:0000256" key="7">
    <source>
        <dbReference type="ARBA" id="ARBA00022660"/>
    </source>
</evidence>
<dbReference type="GO" id="GO:0006120">
    <property type="term" value="P:mitochondrial electron transport, NADH to ubiquinone"/>
    <property type="evidence" value="ECO:0007669"/>
    <property type="project" value="InterPro"/>
</dbReference>
<feature type="transmembrane region" description="Helical" evidence="18">
    <location>
        <begin position="268"/>
        <end position="289"/>
    </location>
</feature>
<dbReference type="GO" id="GO:0008137">
    <property type="term" value="F:NADH dehydrogenase (ubiquinone) activity"/>
    <property type="evidence" value="ECO:0007669"/>
    <property type="project" value="UniProtKB-EC"/>
</dbReference>
<feature type="transmembrane region" description="Helical" evidence="18">
    <location>
        <begin position="237"/>
        <end position="256"/>
    </location>
</feature>
<dbReference type="PANTHER" id="PTHR46552:SF1">
    <property type="entry name" value="NADH-UBIQUINONE OXIDOREDUCTASE CHAIN 2"/>
    <property type="match status" value="1"/>
</dbReference>
<evidence type="ECO:0000256" key="19">
    <source>
        <dbReference type="SAM" id="SignalP"/>
    </source>
</evidence>
<keyword evidence="15 18" id="KW-0496">Mitochondrion</keyword>
<evidence type="ECO:0000256" key="17">
    <source>
        <dbReference type="ARBA" id="ARBA00049551"/>
    </source>
</evidence>
<feature type="domain" description="NADH:quinone oxidoreductase/Mrp antiporter transmembrane" evidence="20">
    <location>
        <begin position="24"/>
        <end position="284"/>
    </location>
</feature>
<evidence type="ECO:0000256" key="18">
    <source>
        <dbReference type="RuleBase" id="RU003403"/>
    </source>
</evidence>
<dbReference type="InterPro" id="IPR003917">
    <property type="entry name" value="NADH_UbQ_OxRdtase_chain2"/>
</dbReference>
<protein>
    <recommendedName>
        <fullName evidence="5 18">NADH-ubiquinone oxidoreductase chain 2</fullName>
        <ecNumber evidence="4 18">7.1.1.2</ecNumber>
    </recommendedName>
</protein>
<feature type="transmembrane region" description="Helical" evidence="18">
    <location>
        <begin position="91"/>
        <end position="114"/>
    </location>
</feature>
<evidence type="ECO:0000256" key="9">
    <source>
        <dbReference type="ARBA" id="ARBA00022792"/>
    </source>
</evidence>
<evidence type="ECO:0000256" key="1">
    <source>
        <dbReference type="ARBA" id="ARBA00003257"/>
    </source>
</evidence>
<keyword evidence="7 18" id="KW-0679">Respiratory chain</keyword>
<keyword evidence="10 18" id="KW-1278">Translocase</keyword>
<dbReference type="EMBL" id="MW619728">
    <property type="protein sequence ID" value="UPI55416.1"/>
    <property type="molecule type" value="Genomic_DNA"/>
</dbReference>
<accession>A0A8T9W2G2</accession>
<keyword evidence="12 18" id="KW-1133">Transmembrane helix</keyword>
<evidence type="ECO:0000256" key="2">
    <source>
        <dbReference type="ARBA" id="ARBA00004448"/>
    </source>
</evidence>
<dbReference type="PANTHER" id="PTHR46552">
    <property type="entry name" value="NADH-UBIQUINONE OXIDOREDUCTASE CHAIN 2"/>
    <property type="match status" value="1"/>
</dbReference>
<evidence type="ECO:0000256" key="4">
    <source>
        <dbReference type="ARBA" id="ARBA00012944"/>
    </source>
</evidence>
<evidence type="ECO:0000259" key="20">
    <source>
        <dbReference type="Pfam" id="PF00361"/>
    </source>
</evidence>
<comment type="subcellular location">
    <subcellularLocation>
        <location evidence="2 18">Mitochondrion inner membrane</location>
        <topology evidence="2 18">Multi-pass membrane protein</topology>
    </subcellularLocation>
</comment>
<evidence type="ECO:0000256" key="16">
    <source>
        <dbReference type="ARBA" id="ARBA00023136"/>
    </source>
</evidence>
<comment type="similarity">
    <text evidence="3 18">Belongs to the complex I subunit 2 family.</text>
</comment>
<comment type="function">
    <text evidence="1">Core subunit of the mitochondrial membrane respiratory chain NADH dehydrogenase (Complex I) that is believed to belong to the minimal assembly required for catalysis. Complex I functions in the transfer of electrons from NADH to the respiratory chain. The immediate electron acceptor for the enzyme is believed to be ubiquinone.</text>
</comment>